<dbReference type="SMART" id="SM00257">
    <property type="entry name" value="LysM"/>
    <property type="match status" value="2"/>
</dbReference>
<dbReference type="Gene3D" id="3.10.350.10">
    <property type="entry name" value="LysM domain"/>
    <property type="match status" value="2"/>
</dbReference>
<dbReference type="AlphaFoldDB" id="A0A1L9VKA1"/>
<dbReference type="PANTHER" id="PTHR34997">
    <property type="entry name" value="AM15"/>
    <property type="match status" value="1"/>
</dbReference>
<dbReference type="EMBL" id="KV878897">
    <property type="protein sequence ID" value="OJJ84358.1"/>
    <property type="molecule type" value="Genomic_DNA"/>
</dbReference>
<dbReference type="GeneID" id="34456931"/>
<organism evidence="4 5">
    <name type="scientific">Aspergillus glaucus CBS 516.65</name>
    <dbReference type="NCBI Taxonomy" id="1160497"/>
    <lineage>
        <taxon>Eukaryota</taxon>
        <taxon>Fungi</taxon>
        <taxon>Dikarya</taxon>
        <taxon>Ascomycota</taxon>
        <taxon>Pezizomycotina</taxon>
        <taxon>Eurotiomycetes</taxon>
        <taxon>Eurotiomycetidae</taxon>
        <taxon>Eurotiales</taxon>
        <taxon>Aspergillaceae</taxon>
        <taxon>Aspergillus</taxon>
        <taxon>Aspergillus subgen. Aspergillus</taxon>
    </lineage>
</organism>
<feature type="domain" description="LysM" evidence="3">
    <location>
        <begin position="129"/>
        <end position="175"/>
    </location>
</feature>
<dbReference type="Proteomes" id="UP000184300">
    <property type="component" value="Unassembled WGS sequence"/>
</dbReference>
<proteinExistence type="predicted"/>
<feature type="domain" description="LysM" evidence="3">
    <location>
        <begin position="34"/>
        <end position="80"/>
    </location>
</feature>
<evidence type="ECO:0000313" key="4">
    <source>
        <dbReference type="EMBL" id="OJJ84358.1"/>
    </source>
</evidence>
<dbReference type="VEuPathDB" id="FungiDB:ASPGLDRAFT_126744"/>
<dbReference type="Pfam" id="PF01476">
    <property type="entry name" value="LysM"/>
    <property type="match status" value="1"/>
</dbReference>
<gene>
    <name evidence="4" type="ORF">ASPGLDRAFT_126744</name>
</gene>
<accession>A0A1L9VKA1</accession>
<dbReference type="OrthoDB" id="5985073at2759"/>
<keyword evidence="1" id="KW-0147">Chitin-binding</keyword>
<dbReference type="PROSITE" id="PS51782">
    <property type="entry name" value="LYSM"/>
    <property type="match status" value="2"/>
</dbReference>
<keyword evidence="2" id="KW-0843">Virulence</keyword>
<protein>
    <recommendedName>
        <fullName evidence="3">LysM domain-containing protein</fullName>
    </recommendedName>
</protein>
<dbReference type="STRING" id="1160497.A0A1L9VKA1"/>
<evidence type="ECO:0000256" key="1">
    <source>
        <dbReference type="ARBA" id="ARBA00022669"/>
    </source>
</evidence>
<dbReference type="InterPro" id="IPR018392">
    <property type="entry name" value="LysM"/>
</dbReference>
<evidence type="ECO:0000259" key="3">
    <source>
        <dbReference type="PROSITE" id="PS51782"/>
    </source>
</evidence>
<evidence type="ECO:0000256" key="2">
    <source>
        <dbReference type="ARBA" id="ARBA00023026"/>
    </source>
</evidence>
<dbReference type="InterPro" id="IPR052210">
    <property type="entry name" value="LysM1-like"/>
</dbReference>
<dbReference type="PANTHER" id="PTHR34997:SF1">
    <property type="entry name" value="PEPTIDOGLYCAN-BINDING LYSIN DOMAIN"/>
    <property type="match status" value="1"/>
</dbReference>
<dbReference type="InterPro" id="IPR036779">
    <property type="entry name" value="LysM_dom_sf"/>
</dbReference>
<keyword evidence="5" id="KW-1185">Reference proteome</keyword>
<sequence length="236" mass="25022">MKGLVYFAVIASVQASHFAHQSLHRRATGSTNCKTYTVQSGDNCASIGKSSGATWAQLLSWNSDINSECSNLGNLSGKDICVSNPSGDYAIPATSSASSSGARSLQSIVTTTAPVPSPIVSGTNTKCAQYYQIGSNETCDTVTDKSGISRSDFLFLNPELKKDCTNLQKDVYYCVQAVGYITTYSGHAGSTTDNFNKVSMTSVPSSAARPNYFSGSYTGSNPVIPIANDTRKDCYE</sequence>
<reference evidence="5" key="1">
    <citation type="journal article" date="2017" name="Genome Biol.">
        <title>Comparative genomics reveals high biological diversity and specific adaptations in the industrially and medically important fungal genus Aspergillus.</title>
        <authorList>
            <person name="de Vries R.P."/>
            <person name="Riley R."/>
            <person name="Wiebenga A."/>
            <person name="Aguilar-Osorio G."/>
            <person name="Amillis S."/>
            <person name="Uchima C.A."/>
            <person name="Anderluh G."/>
            <person name="Asadollahi M."/>
            <person name="Askin M."/>
            <person name="Barry K."/>
            <person name="Battaglia E."/>
            <person name="Bayram O."/>
            <person name="Benocci T."/>
            <person name="Braus-Stromeyer S.A."/>
            <person name="Caldana C."/>
            <person name="Canovas D."/>
            <person name="Cerqueira G.C."/>
            <person name="Chen F."/>
            <person name="Chen W."/>
            <person name="Choi C."/>
            <person name="Clum A."/>
            <person name="Dos Santos R.A."/>
            <person name="Damasio A.R."/>
            <person name="Diallinas G."/>
            <person name="Emri T."/>
            <person name="Fekete E."/>
            <person name="Flipphi M."/>
            <person name="Freyberg S."/>
            <person name="Gallo A."/>
            <person name="Gournas C."/>
            <person name="Habgood R."/>
            <person name="Hainaut M."/>
            <person name="Harispe M.L."/>
            <person name="Henrissat B."/>
            <person name="Hilden K.S."/>
            <person name="Hope R."/>
            <person name="Hossain A."/>
            <person name="Karabika E."/>
            <person name="Karaffa L."/>
            <person name="Karanyi Z."/>
            <person name="Krasevec N."/>
            <person name="Kuo A."/>
            <person name="Kusch H."/>
            <person name="LaButti K."/>
            <person name="Lagendijk E.L."/>
            <person name="Lapidus A."/>
            <person name="Levasseur A."/>
            <person name="Lindquist E."/>
            <person name="Lipzen A."/>
            <person name="Logrieco A.F."/>
            <person name="MacCabe A."/>
            <person name="Maekelae M.R."/>
            <person name="Malavazi I."/>
            <person name="Melin P."/>
            <person name="Meyer V."/>
            <person name="Mielnichuk N."/>
            <person name="Miskei M."/>
            <person name="Molnar A.P."/>
            <person name="Mule G."/>
            <person name="Ngan C.Y."/>
            <person name="Orejas M."/>
            <person name="Orosz E."/>
            <person name="Ouedraogo J.P."/>
            <person name="Overkamp K.M."/>
            <person name="Park H.-S."/>
            <person name="Perrone G."/>
            <person name="Piumi F."/>
            <person name="Punt P.J."/>
            <person name="Ram A.F."/>
            <person name="Ramon A."/>
            <person name="Rauscher S."/>
            <person name="Record E."/>
            <person name="Riano-Pachon D.M."/>
            <person name="Robert V."/>
            <person name="Roehrig J."/>
            <person name="Ruller R."/>
            <person name="Salamov A."/>
            <person name="Salih N.S."/>
            <person name="Samson R.A."/>
            <person name="Sandor E."/>
            <person name="Sanguinetti M."/>
            <person name="Schuetze T."/>
            <person name="Sepcic K."/>
            <person name="Shelest E."/>
            <person name="Sherlock G."/>
            <person name="Sophianopoulou V."/>
            <person name="Squina F.M."/>
            <person name="Sun H."/>
            <person name="Susca A."/>
            <person name="Todd R.B."/>
            <person name="Tsang A."/>
            <person name="Unkles S.E."/>
            <person name="van de Wiele N."/>
            <person name="van Rossen-Uffink D."/>
            <person name="Oliveira J.V."/>
            <person name="Vesth T.C."/>
            <person name="Visser J."/>
            <person name="Yu J.-H."/>
            <person name="Zhou M."/>
            <person name="Andersen M.R."/>
            <person name="Archer D.B."/>
            <person name="Baker S.E."/>
            <person name="Benoit I."/>
            <person name="Brakhage A.A."/>
            <person name="Braus G.H."/>
            <person name="Fischer R."/>
            <person name="Frisvad J.C."/>
            <person name="Goldman G.H."/>
            <person name="Houbraken J."/>
            <person name="Oakley B."/>
            <person name="Pocsi I."/>
            <person name="Scazzocchio C."/>
            <person name="Seiboth B."/>
            <person name="vanKuyk P.A."/>
            <person name="Wortman J."/>
            <person name="Dyer P.S."/>
            <person name="Grigoriev I.V."/>
        </authorList>
    </citation>
    <scope>NUCLEOTIDE SEQUENCE [LARGE SCALE GENOMIC DNA]</scope>
    <source>
        <strain evidence="5">CBS 516.65</strain>
    </source>
</reference>
<dbReference type="GO" id="GO:0008061">
    <property type="term" value="F:chitin binding"/>
    <property type="evidence" value="ECO:0007669"/>
    <property type="project" value="UniProtKB-KW"/>
</dbReference>
<dbReference type="RefSeq" id="XP_022401056.1">
    <property type="nucleotide sequence ID" value="XM_022540670.1"/>
</dbReference>
<dbReference type="SUPFAM" id="SSF54106">
    <property type="entry name" value="LysM domain"/>
    <property type="match status" value="1"/>
</dbReference>
<name>A0A1L9VKA1_ASPGL</name>
<evidence type="ECO:0000313" key="5">
    <source>
        <dbReference type="Proteomes" id="UP000184300"/>
    </source>
</evidence>
<dbReference type="CDD" id="cd00118">
    <property type="entry name" value="LysM"/>
    <property type="match status" value="1"/>
</dbReference>